<dbReference type="Proteomes" id="UP001143856">
    <property type="component" value="Unassembled WGS sequence"/>
</dbReference>
<gene>
    <name evidence="1" type="ORF">NUW58_g3234</name>
</gene>
<dbReference type="EMBL" id="JAPDGR010000479">
    <property type="protein sequence ID" value="KAJ2989891.1"/>
    <property type="molecule type" value="Genomic_DNA"/>
</dbReference>
<accession>A0ACC1PCF4</accession>
<keyword evidence="2" id="KW-1185">Reference proteome</keyword>
<evidence type="ECO:0000313" key="1">
    <source>
        <dbReference type="EMBL" id="KAJ2989891.1"/>
    </source>
</evidence>
<comment type="caution">
    <text evidence="1">The sequence shown here is derived from an EMBL/GenBank/DDBJ whole genome shotgun (WGS) entry which is preliminary data.</text>
</comment>
<reference evidence="1" key="1">
    <citation type="submission" date="2022-10" db="EMBL/GenBank/DDBJ databases">
        <title>Genome Sequence of Xylaria curta.</title>
        <authorList>
            <person name="Buettner E."/>
        </authorList>
    </citation>
    <scope>NUCLEOTIDE SEQUENCE</scope>
    <source>
        <strain evidence="1">Babe10</strain>
    </source>
</reference>
<proteinExistence type="predicted"/>
<name>A0ACC1PCF4_9PEZI</name>
<protein>
    <submittedName>
        <fullName evidence="1">Uncharacterized protein</fullName>
    </submittedName>
</protein>
<evidence type="ECO:0000313" key="2">
    <source>
        <dbReference type="Proteomes" id="UP001143856"/>
    </source>
</evidence>
<organism evidence="1 2">
    <name type="scientific">Xylaria curta</name>
    <dbReference type="NCBI Taxonomy" id="42375"/>
    <lineage>
        <taxon>Eukaryota</taxon>
        <taxon>Fungi</taxon>
        <taxon>Dikarya</taxon>
        <taxon>Ascomycota</taxon>
        <taxon>Pezizomycotina</taxon>
        <taxon>Sordariomycetes</taxon>
        <taxon>Xylariomycetidae</taxon>
        <taxon>Xylariales</taxon>
        <taxon>Xylariaceae</taxon>
        <taxon>Xylaria</taxon>
    </lineage>
</organism>
<sequence>MSISQRRNVDTVSMRQLEDWVYQRCESHYFDDWRGTLSRHNTAILQTQNGITLWARLDAHNKRFSHYVEVRDFNEFMREFGEVCNFYQDGLPRRYDGAYHIAFRAVIFMGVVWQLGDSRNYPEY</sequence>